<gene>
    <name evidence="1" type="ORF">S01H1_82742</name>
</gene>
<reference evidence="1" key="1">
    <citation type="journal article" date="2014" name="Front. Microbiol.">
        <title>High frequency of phylogenetically diverse reductive dehalogenase-homologous genes in deep subseafloor sedimentary metagenomes.</title>
        <authorList>
            <person name="Kawai M."/>
            <person name="Futagami T."/>
            <person name="Toyoda A."/>
            <person name="Takaki Y."/>
            <person name="Nishi S."/>
            <person name="Hori S."/>
            <person name="Arai W."/>
            <person name="Tsubouchi T."/>
            <person name="Morono Y."/>
            <person name="Uchiyama I."/>
            <person name="Ito T."/>
            <person name="Fujiyama A."/>
            <person name="Inagaki F."/>
            <person name="Takami H."/>
        </authorList>
    </citation>
    <scope>NUCLEOTIDE SEQUENCE</scope>
    <source>
        <strain evidence="1">Expedition CK06-06</strain>
    </source>
</reference>
<comment type="caution">
    <text evidence="1">The sequence shown here is derived from an EMBL/GenBank/DDBJ whole genome shotgun (WGS) entry which is preliminary data.</text>
</comment>
<feature type="non-terminal residue" evidence="1">
    <location>
        <position position="1"/>
    </location>
</feature>
<evidence type="ECO:0000313" key="1">
    <source>
        <dbReference type="EMBL" id="GAG51739.1"/>
    </source>
</evidence>
<dbReference type="EMBL" id="BARS01056125">
    <property type="protein sequence ID" value="GAG51739.1"/>
    <property type="molecule type" value="Genomic_DNA"/>
</dbReference>
<accession>X0Y767</accession>
<dbReference type="AlphaFoldDB" id="X0Y767"/>
<protein>
    <submittedName>
        <fullName evidence="1">Uncharacterized protein</fullName>
    </submittedName>
</protein>
<name>X0Y767_9ZZZZ</name>
<proteinExistence type="predicted"/>
<feature type="non-terminal residue" evidence="1">
    <location>
        <position position="187"/>
    </location>
</feature>
<organism evidence="1">
    <name type="scientific">marine sediment metagenome</name>
    <dbReference type="NCBI Taxonomy" id="412755"/>
    <lineage>
        <taxon>unclassified sequences</taxon>
        <taxon>metagenomes</taxon>
        <taxon>ecological metagenomes</taxon>
    </lineage>
</organism>
<sequence length="187" mass="19745">LTWDQLQTETVNVTDAETTYASKAAALAELFVAAGIVDTLHKAAGIIAEAIILQDLVERYFELSVVDSVTMTDVEANLYRAVAANIESAAMADSLSGTRRLSLLVSDDLTSGDVDVATAICNVLATDSAIFGGAITLPDGVFSAIVLNTESLGISEYTNYPFNSFGKLDNDYLGASDTDIFQLTGDD</sequence>